<feature type="compositionally biased region" description="Pro residues" evidence="1">
    <location>
        <begin position="583"/>
        <end position="595"/>
    </location>
</feature>
<feature type="signal peptide" evidence="2">
    <location>
        <begin position="1"/>
        <end position="32"/>
    </location>
</feature>
<comment type="caution">
    <text evidence="3">The sequence shown here is derived from an EMBL/GenBank/DDBJ whole genome shotgun (WGS) entry which is preliminary data.</text>
</comment>
<proteinExistence type="predicted"/>
<dbReference type="Proteomes" id="UP000317638">
    <property type="component" value="Unassembled WGS sequence"/>
</dbReference>
<keyword evidence="2" id="KW-0732">Signal</keyword>
<dbReference type="Gene3D" id="2.60.120.260">
    <property type="entry name" value="Galactose-binding domain-like"/>
    <property type="match status" value="1"/>
</dbReference>
<dbReference type="EMBL" id="VKKG01000001">
    <property type="protein sequence ID" value="TRY20108.1"/>
    <property type="molecule type" value="Genomic_DNA"/>
</dbReference>
<organism evidence="3 4">
    <name type="scientific">Tessaracoccus rhinocerotis</name>
    <dbReference type="NCBI Taxonomy" id="1689449"/>
    <lineage>
        <taxon>Bacteria</taxon>
        <taxon>Bacillati</taxon>
        <taxon>Actinomycetota</taxon>
        <taxon>Actinomycetes</taxon>
        <taxon>Propionibacteriales</taxon>
        <taxon>Propionibacteriaceae</taxon>
        <taxon>Tessaracoccus</taxon>
    </lineage>
</organism>
<evidence type="ECO:0000313" key="3">
    <source>
        <dbReference type="EMBL" id="TRY20108.1"/>
    </source>
</evidence>
<evidence type="ECO:0000256" key="2">
    <source>
        <dbReference type="SAM" id="SignalP"/>
    </source>
</evidence>
<evidence type="ECO:0000313" key="4">
    <source>
        <dbReference type="Proteomes" id="UP000317638"/>
    </source>
</evidence>
<feature type="region of interest" description="Disordered" evidence="1">
    <location>
        <begin position="564"/>
        <end position="624"/>
    </location>
</feature>
<keyword evidence="4" id="KW-1185">Reference proteome</keyword>
<dbReference type="RefSeq" id="WP_143937192.1">
    <property type="nucleotide sequence ID" value="NZ_VKKG01000001.1"/>
</dbReference>
<feature type="chain" id="PRO_5022070136" evidence="2">
    <location>
        <begin position="33"/>
        <end position="754"/>
    </location>
</feature>
<evidence type="ECO:0000256" key="1">
    <source>
        <dbReference type="SAM" id="MobiDB-lite"/>
    </source>
</evidence>
<dbReference type="OrthoDB" id="9761045at2"/>
<feature type="compositionally biased region" description="Low complexity" evidence="1">
    <location>
        <begin position="517"/>
        <end position="527"/>
    </location>
</feature>
<dbReference type="AlphaFoldDB" id="A0A553K5X7"/>
<name>A0A553K5X7_9ACTN</name>
<sequence length="754" mass="80173">MNRSRGPIGRLAVAALVLATAVMGSLAPAAGAAPINVALATNPGGNGPTVELSHVNAGSPEILIDGASGNGSDRGTNWNAWPESSGTTVTLSWPFLVDVSSTTFHAWTDCPTTTSCGGGVYIPSDVEVQTWDKESEDWVAVTLAGAAPMMPVGVDDVRDYPISHEFEEVRTSSLRFTFPGQNRPVGATEVEVFGENTDVPSIDPDPIDPGHPGVFIEHEQVELRTVPGELPDLPDTIWALYEADVDRADAGLSPLVNDLAVVWDADAVAATDYDEAGDSFTIPGTVDAVALSATVTVHESLSDEVSEVDPASTLTTPGLAPVFPATVTVTYADGSRSSGVPADWAAVVAGDYDAVDDFALVDATVAGVVREALGVFFVVAPSPADAPPVLLLDFAEDSLAASGWHTTAPRVSVQADRGVTDSEIVALEYCLTDCTEGGAGWADYSFPVFIEEQGEVTFRARATDDGGRVGEAEIRIRIDTSAPTTTATEAVEGRDAVVELNASDGEHGSGVTRTVWSSGPSSDPNSSENVMWGTYDPAEKIQIQLSTERRTYVHFRSEDAAGHVEDVRTLEYEPAEEAEPTPTLEPSPDPSPEPTGEPSTTPSGRPTPAPTTSPSTPALDVYSTPGFHNVNGRRWYTTCEPYSQTIRCTTQIWATQVTGENGTFANRSGWYFNNLTYLPYMSRTQWAANPLGRAGAFTSDGRQWRTECDTAATGRGGCRSFVMADVVHATKAADGTWQFRQRHEWVFNNIVRFG</sequence>
<protein>
    <submittedName>
        <fullName evidence="3">Uncharacterized protein</fullName>
    </submittedName>
</protein>
<gene>
    <name evidence="3" type="ORF">FOJ82_04380</name>
</gene>
<feature type="region of interest" description="Disordered" evidence="1">
    <location>
        <begin position="504"/>
        <end position="531"/>
    </location>
</feature>
<reference evidence="3 4" key="1">
    <citation type="submission" date="2019-07" db="EMBL/GenBank/DDBJ databases">
        <authorList>
            <person name="Zhou L.-Y."/>
        </authorList>
    </citation>
    <scope>NUCLEOTIDE SEQUENCE [LARGE SCALE GENOMIC DNA]</scope>
    <source>
        <strain evidence="3 4">YIM 101269</strain>
    </source>
</reference>
<accession>A0A553K5X7</accession>